<comment type="caution">
    <text evidence="1">The sequence shown here is derived from an EMBL/GenBank/DDBJ whole genome shotgun (WGS) entry which is preliminary data.</text>
</comment>
<dbReference type="RefSeq" id="WP_183488755.1">
    <property type="nucleotide sequence ID" value="NZ_JBHUOV010000007.1"/>
</dbReference>
<evidence type="ECO:0000313" key="1">
    <source>
        <dbReference type="EMBL" id="MFD2824142.1"/>
    </source>
</evidence>
<protein>
    <submittedName>
        <fullName evidence="1">DUF2851 family protein</fullName>
    </submittedName>
</protein>
<dbReference type="Pfam" id="PF11013">
    <property type="entry name" value="DUF2851"/>
    <property type="match status" value="1"/>
</dbReference>
<sequence>MRENFLHYIWKYKKIDLRRLFTTNKELVRIVSVGEHNHNSGPDFFNAQLYIDEQLWAGNVEIHLKSSDWYLHHHEQDKNYDNVILHVVWQHDSEVFRKDNTSIPTLELQNNINKKALQNYQKLFSKQQKWINCENDIKGVHDFIINNWLERLYFERLERKYLEVEDLLKASKNNWEAVLFKMLAKNFGLKVNSDAFLSIANSFDFKILQKIQPKLLSLEALFFGQAELLQANVEDAYYKKLQREYLYLKQKFSLTNSSVVPLQFFRLRPTNFPTIRLSQLAILYHQQSNLFSKIIKVKTVDELYVIFNVAASAYWETHYTFNKASKYSKKQITKSFVDLLIINTIMPLQFSYIKHQGKPIEDFSWALIQQIASEKNNIVAKYNQLGLVSKTALNSQALLQLKTEYCNKNKCLQCAIGNTLLNS</sequence>
<name>A0ABW5WN92_9FLAO</name>
<organism evidence="1 2">
    <name type="scientific">Lacinutrix iliipiscaria</name>
    <dbReference type="NCBI Taxonomy" id="1230532"/>
    <lineage>
        <taxon>Bacteria</taxon>
        <taxon>Pseudomonadati</taxon>
        <taxon>Bacteroidota</taxon>
        <taxon>Flavobacteriia</taxon>
        <taxon>Flavobacteriales</taxon>
        <taxon>Flavobacteriaceae</taxon>
        <taxon>Lacinutrix</taxon>
    </lineage>
</organism>
<dbReference type="Proteomes" id="UP001597533">
    <property type="component" value="Unassembled WGS sequence"/>
</dbReference>
<reference evidence="2" key="1">
    <citation type="journal article" date="2019" name="Int. J. Syst. Evol. Microbiol.">
        <title>The Global Catalogue of Microorganisms (GCM) 10K type strain sequencing project: providing services to taxonomists for standard genome sequencing and annotation.</title>
        <authorList>
            <consortium name="The Broad Institute Genomics Platform"/>
            <consortium name="The Broad Institute Genome Sequencing Center for Infectious Disease"/>
            <person name="Wu L."/>
            <person name="Ma J."/>
        </authorList>
    </citation>
    <scope>NUCLEOTIDE SEQUENCE [LARGE SCALE GENOMIC DNA]</scope>
    <source>
        <strain evidence="2">KCTC 32141</strain>
    </source>
</reference>
<keyword evidence="2" id="KW-1185">Reference proteome</keyword>
<proteinExistence type="predicted"/>
<gene>
    <name evidence="1" type="ORF">ACFS5M_10695</name>
</gene>
<accession>A0ABW5WN92</accession>
<dbReference type="EMBL" id="JBHUOV010000007">
    <property type="protein sequence ID" value="MFD2824142.1"/>
    <property type="molecule type" value="Genomic_DNA"/>
</dbReference>
<dbReference type="InterPro" id="IPR021272">
    <property type="entry name" value="DUF2851"/>
</dbReference>
<evidence type="ECO:0000313" key="2">
    <source>
        <dbReference type="Proteomes" id="UP001597533"/>
    </source>
</evidence>